<reference evidence="2 3" key="1">
    <citation type="submission" date="2017-12" db="EMBL/GenBank/DDBJ databases">
        <title>Genomics of Macrococcus caseolyticus.</title>
        <authorList>
            <person name="MacFadyen A.C."/>
            <person name="Paterson G.K."/>
        </authorList>
    </citation>
    <scope>NUCLEOTIDE SEQUENCE [LARGE SCALE GENOMIC DNA]</scope>
    <source>
        <strain evidence="2 3">5788_EF188</strain>
    </source>
</reference>
<dbReference type="InterPro" id="IPR029063">
    <property type="entry name" value="SAM-dependent_MTases_sf"/>
</dbReference>
<dbReference type="CDD" id="cd02440">
    <property type="entry name" value="AdoMet_MTases"/>
    <property type="match status" value="1"/>
</dbReference>
<evidence type="ECO:0000313" key="3">
    <source>
        <dbReference type="Proteomes" id="UP000233482"/>
    </source>
</evidence>
<organism evidence="2 3">
    <name type="scientific">Macrococcoides caseolyticum</name>
    <dbReference type="NCBI Taxonomy" id="69966"/>
    <lineage>
        <taxon>Bacteria</taxon>
        <taxon>Bacillati</taxon>
        <taxon>Bacillota</taxon>
        <taxon>Bacilli</taxon>
        <taxon>Bacillales</taxon>
        <taxon>Staphylococcaceae</taxon>
        <taxon>Macrococcoides</taxon>
    </lineage>
</organism>
<proteinExistence type="predicted"/>
<dbReference type="Gene3D" id="3.40.50.150">
    <property type="entry name" value="Vaccinia Virus protein VP39"/>
    <property type="match status" value="1"/>
</dbReference>
<dbReference type="InterPro" id="IPR013216">
    <property type="entry name" value="Methyltransf_11"/>
</dbReference>
<dbReference type="PANTHER" id="PTHR43861">
    <property type="entry name" value="TRANS-ACONITATE 2-METHYLTRANSFERASE-RELATED"/>
    <property type="match status" value="1"/>
</dbReference>
<comment type="caution">
    <text evidence="2">The sequence shown here is derived from an EMBL/GenBank/DDBJ whole genome shotgun (WGS) entry which is preliminary data.</text>
</comment>
<dbReference type="Pfam" id="PF08241">
    <property type="entry name" value="Methyltransf_11"/>
    <property type="match status" value="1"/>
</dbReference>
<dbReference type="AlphaFoldDB" id="A0A855GEU7"/>
<accession>A0A855GEU7</accession>
<dbReference type="EMBL" id="PIXC01000017">
    <property type="protein sequence ID" value="PKE25791.1"/>
    <property type="molecule type" value="Genomic_DNA"/>
</dbReference>
<evidence type="ECO:0000313" key="2">
    <source>
        <dbReference type="EMBL" id="PKE25791.1"/>
    </source>
</evidence>
<sequence length="234" mass="26615">MPLIVQHFVGIFNAYQANKYDAFFETKKGKYIYEVETRDLLNMLDLKPGMRILEIGSGTGLYITKFAEQGIKMVGIDISEHMTAIAQQKIDHLELDAEVHVMDANHIDFPENYFDAAFSMGVFDFIEQPENVYQSISKVVKPGGKIVIATVNRESQYGELYMSPEFNKGKVYAHAHFKSMDDLVAMRPDHVFQKSACLFVAYDAEESMFTLEKEEALRNKIAGGWITVGFINKK</sequence>
<dbReference type="RefSeq" id="WP_101041819.1">
    <property type="nucleotide sequence ID" value="NZ_CP073801.1"/>
</dbReference>
<protein>
    <recommendedName>
        <fullName evidence="1">Methyltransferase type 11 domain-containing protein</fullName>
    </recommendedName>
</protein>
<name>A0A855GEU7_9STAP</name>
<dbReference type="GO" id="GO:0008757">
    <property type="term" value="F:S-adenosylmethionine-dependent methyltransferase activity"/>
    <property type="evidence" value="ECO:0007669"/>
    <property type="project" value="InterPro"/>
</dbReference>
<feature type="domain" description="Methyltransferase type 11" evidence="1">
    <location>
        <begin position="53"/>
        <end position="148"/>
    </location>
</feature>
<dbReference type="PANTHER" id="PTHR43861:SF1">
    <property type="entry name" value="TRANS-ACONITATE 2-METHYLTRANSFERASE"/>
    <property type="match status" value="1"/>
</dbReference>
<evidence type="ECO:0000259" key="1">
    <source>
        <dbReference type="Pfam" id="PF08241"/>
    </source>
</evidence>
<dbReference type="Proteomes" id="UP000233482">
    <property type="component" value="Unassembled WGS sequence"/>
</dbReference>
<dbReference type="SUPFAM" id="SSF53335">
    <property type="entry name" value="S-adenosyl-L-methionine-dependent methyltransferases"/>
    <property type="match status" value="1"/>
</dbReference>
<gene>
    <name evidence="2" type="ORF">CW686_08225</name>
</gene>